<comment type="caution">
    <text evidence="1">The sequence shown here is derived from an EMBL/GenBank/DDBJ whole genome shotgun (WGS) entry which is preliminary data.</text>
</comment>
<evidence type="ECO:0000313" key="1">
    <source>
        <dbReference type="EMBL" id="GAA2524041.1"/>
    </source>
</evidence>
<evidence type="ECO:0000313" key="2">
    <source>
        <dbReference type="Proteomes" id="UP001501777"/>
    </source>
</evidence>
<dbReference type="Proteomes" id="UP001501777">
    <property type="component" value="Unassembled WGS sequence"/>
</dbReference>
<sequence>MSALERQIRRVERRRLDPHHNEIGEHLRIRNIDDFKDLGSAETLVLNGFHSSAFRDVCGFTA</sequence>
<dbReference type="EMBL" id="BAAASG010000040">
    <property type="protein sequence ID" value="GAA2524041.1"/>
    <property type="molecule type" value="Genomic_DNA"/>
</dbReference>
<accession>A0ABP6AUP9</accession>
<gene>
    <name evidence="1" type="ORF">GCM10010276_89100</name>
</gene>
<name>A0ABP6AUP9_STRLO</name>
<keyword evidence="2" id="KW-1185">Reference proteome</keyword>
<proteinExistence type="predicted"/>
<protein>
    <submittedName>
        <fullName evidence="1">Uncharacterized protein</fullName>
    </submittedName>
</protein>
<reference evidence="2" key="1">
    <citation type="journal article" date="2019" name="Int. J. Syst. Evol. Microbiol.">
        <title>The Global Catalogue of Microorganisms (GCM) 10K type strain sequencing project: providing services to taxonomists for standard genome sequencing and annotation.</title>
        <authorList>
            <consortium name="The Broad Institute Genomics Platform"/>
            <consortium name="The Broad Institute Genome Sequencing Center for Infectious Disease"/>
            <person name="Wu L."/>
            <person name="Ma J."/>
        </authorList>
    </citation>
    <scope>NUCLEOTIDE SEQUENCE [LARGE SCALE GENOMIC DNA]</scope>
    <source>
        <strain evidence="2">JCM 4395</strain>
    </source>
</reference>
<organism evidence="1 2">
    <name type="scientific">Streptomyces longisporus</name>
    <dbReference type="NCBI Taxonomy" id="1948"/>
    <lineage>
        <taxon>Bacteria</taxon>
        <taxon>Bacillati</taxon>
        <taxon>Actinomycetota</taxon>
        <taxon>Actinomycetes</taxon>
        <taxon>Kitasatosporales</taxon>
        <taxon>Streptomycetaceae</taxon>
        <taxon>Streptomyces</taxon>
    </lineage>
</organism>